<feature type="region of interest" description="Disordered" evidence="1">
    <location>
        <begin position="16"/>
        <end position="38"/>
    </location>
</feature>
<feature type="compositionally biased region" description="Acidic residues" evidence="1">
    <location>
        <begin position="174"/>
        <end position="189"/>
    </location>
</feature>
<accession>A0A816A2S0</accession>
<comment type="caution">
    <text evidence="2">The sequence shown here is derived from an EMBL/GenBank/DDBJ whole genome shotgun (WGS) entry which is preliminary data.</text>
</comment>
<gene>
    <name evidence="2" type="ORF">GPM918_LOCUS41778</name>
    <name evidence="3" type="ORF">SRO942_LOCUS42887</name>
</gene>
<feature type="non-terminal residue" evidence="2">
    <location>
        <position position="220"/>
    </location>
</feature>
<evidence type="ECO:0000256" key="1">
    <source>
        <dbReference type="SAM" id="MobiDB-lite"/>
    </source>
</evidence>
<evidence type="ECO:0000313" key="4">
    <source>
        <dbReference type="Proteomes" id="UP000663829"/>
    </source>
</evidence>
<feature type="compositionally biased region" description="Polar residues" evidence="1">
    <location>
        <begin position="68"/>
        <end position="92"/>
    </location>
</feature>
<feature type="region of interest" description="Disordered" evidence="1">
    <location>
        <begin position="174"/>
        <end position="220"/>
    </location>
</feature>
<dbReference type="EMBL" id="CAJNOQ010033704">
    <property type="protein sequence ID" value="CAF1591247.1"/>
    <property type="molecule type" value="Genomic_DNA"/>
</dbReference>
<dbReference type="Proteomes" id="UP000681722">
    <property type="component" value="Unassembled WGS sequence"/>
</dbReference>
<dbReference type="AlphaFoldDB" id="A0A816A2S0"/>
<name>A0A816A2S0_9BILA</name>
<feature type="region of interest" description="Disordered" evidence="1">
    <location>
        <begin position="63"/>
        <end position="119"/>
    </location>
</feature>
<dbReference type="Proteomes" id="UP000663829">
    <property type="component" value="Unassembled WGS sequence"/>
</dbReference>
<reference evidence="2" key="1">
    <citation type="submission" date="2021-02" db="EMBL/GenBank/DDBJ databases">
        <authorList>
            <person name="Nowell W R."/>
        </authorList>
    </citation>
    <scope>NUCLEOTIDE SEQUENCE</scope>
</reference>
<feature type="compositionally biased region" description="Polar residues" evidence="1">
    <location>
        <begin position="106"/>
        <end position="119"/>
    </location>
</feature>
<keyword evidence="4" id="KW-1185">Reference proteome</keyword>
<proteinExistence type="predicted"/>
<sequence length="220" mass="25655">MYFDTINTQTYRPRRTTQNNIPSRFQSTPPTPVHHKRKQTNGNIRIGKRPKINPQPKQVASFVRPDLPSSSTTIRYQDMNGSTTRTISTPFQQGGGRGRARDRGNFSDSTRIPFRQRNQNIHVNMGESDHDEYDEQPDLTHRESYSNENDHQTANENDEVLQPQQLLTNDNVNENEEQEEVEAGEQQEADELRVNSNQNNNRQNNRHKQNSNQQFQQLRQ</sequence>
<organism evidence="2 4">
    <name type="scientific">Didymodactylos carnosus</name>
    <dbReference type="NCBI Taxonomy" id="1234261"/>
    <lineage>
        <taxon>Eukaryota</taxon>
        <taxon>Metazoa</taxon>
        <taxon>Spiralia</taxon>
        <taxon>Gnathifera</taxon>
        <taxon>Rotifera</taxon>
        <taxon>Eurotatoria</taxon>
        <taxon>Bdelloidea</taxon>
        <taxon>Philodinida</taxon>
        <taxon>Philodinidae</taxon>
        <taxon>Didymodactylos</taxon>
    </lineage>
</organism>
<feature type="compositionally biased region" description="Low complexity" evidence="1">
    <location>
        <begin position="210"/>
        <end position="220"/>
    </location>
</feature>
<dbReference type="EMBL" id="CAJOBC010099872">
    <property type="protein sequence ID" value="CAF4463524.1"/>
    <property type="molecule type" value="Genomic_DNA"/>
</dbReference>
<evidence type="ECO:0000313" key="2">
    <source>
        <dbReference type="EMBL" id="CAF1591247.1"/>
    </source>
</evidence>
<evidence type="ECO:0000313" key="3">
    <source>
        <dbReference type="EMBL" id="CAF4463524.1"/>
    </source>
</evidence>
<protein>
    <submittedName>
        <fullName evidence="2">Uncharacterized protein</fullName>
    </submittedName>
</protein>
<feature type="compositionally biased region" description="Polar residues" evidence="1">
    <location>
        <begin position="16"/>
        <end position="28"/>
    </location>
</feature>